<evidence type="ECO:0000256" key="1">
    <source>
        <dbReference type="SAM" id="Phobius"/>
    </source>
</evidence>
<feature type="transmembrane region" description="Helical" evidence="1">
    <location>
        <begin position="307"/>
        <end position="324"/>
    </location>
</feature>
<reference evidence="3" key="1">
    <citation type="submission" date="2016-06" db="EMBL/GenBank/DDBJ databases">
        <authorList>
            <person name="Varghese N."/>
            <person name="Submissions Spin"/>
        </authorList>
    </citation>
    <scope>NUCLEOTIDE SEQUENCE [LARGE SCALE GENOMIC DNA]</scope>
    <source>
        <strain evidence="3">DSM 43819</strain>
    </source>
</reference>
<feature type="transmembrane region" description="Helical" evidence="1">
    <location>
        <begin position="235"/>
        <end position="253"/>
    </location>
</feature>
<sequence>MPMPASDAGVLRDPTSPQHVTFLELFFDLVFVFALDRVSQGLIDELDWSDLVEAIVLLPAVWWIWMMTVWMTDRLDPERASTQLTVIGIMLGSLVLASAVPDAVGRRGWFFAGMYVAVQLGRSLYLVVVLRRHELRRPSLRTLFWFAVSAVPWLLGAASSGGLRLALWALAITMDYVAARLDYPTPWAGRSPISEWGLAAAHMSERFRQVVIVALGGTIIVAGTTFGASDFGLHSVVALVISFAVTGLLWRIYIYRAGELMSQALARSPNPAHLGRSTAYTHLLIAAATITVSVADRLVIAQPLARPNASWTAAIMAGPVLFLLGRARLEYTVFSRVAYSRRIGLAVLVAVTPVMIAVPPLAVAATMVAILLGVAAGDVAGWRRNPSTPTPPGAPAG</sequence>
<keyword evidence="3" id="KW-1185">Reference proteome</keyword>
<evidence type="ECO:0000313" key="3">
    <source>
        <dbReference type="Proteomes" id="UP000198221"/>
    </source>
</evidence>
<feature type="transmembrane region" description="Helical" evidence="1">
    <location>
        <begin position="20"/>
        <end position="39"/>
    </location>
</feature>
<feature type="transmembrane region" description="Helical" evidence="1">
    <location>
        <begin position="210"/>
        <end position="229"/>
    </location>
</feature>
<dbReference type="InterPro" id="IPR010640">
    <property type="entry name" value="Low_temperature_requirement_A"/>
</dbReference>
<dbReference type="Proteomes" id="UP000198221">
    <property type="component" value="Chromosome I"/>
</dbReference>
<keyword evidence="1" id="KW-0472">Membrane</keyword>
<dbReference type="EMBL" id="LT607754">
    <property type="protein sequence ID" value="SCG40398.1"/>
    <property type="molecule type" value="Genomic_DNA"/>
</dbReference>
<accession>A0A1C5H318</accession>
<name>A0A1C5H318_9ACTN</name>
<evidence type="ECO:0000313" key="2">
    <source>
        <dbReference type="EMBL" id="SCG40398.1"/>
    </source>
</evidence>
<dbReference type="AlphaFoldDB" id="A0A1C5H318"/>
<feature type="transmembrane region" description="Helical" evidence="1">
    <location>
        <begin position="51"/>
        <end position="72"/>
    </location>
</feature>
<keyword evidence="1" id="KW-1133">Transmembrane helix</keyword>
<dbReference type="PANTHER" id="PTHR36840:SF1">
    <property type="entry name" value="BLL5714 PROTEIN"/>
    <property type="match status" value="1"/>
</dbReference>
<feature type="transmembrane region" description="Helical" evidence="1">
    <location>
        <begin position="274"/>
        <end position="295"/>
    </location>
</feature>
<feature type="transmembrane region" description="Helical" evidence="1">
    <location>
        <begin position="109"/>
        <end position="130"/>
    </location>
</feature>
<gene>
    <name evidence="2" type="ORF">GA0070613_0761</name>
</gene>
<proteinExistence type="predicted"/>
<feature type="transmembrane region" description="Helical" evidence="1">
    <location>
        <begin position="142"/>
        <end position="159"/>
    </location>
</feature>
<feature type="transmembrane region" description="Helical" evidence="1">
    <location>
        <begin position="84"/>
        <end position="103"/>
    </location>
</feature>
<protein>
    <submittedName>
        <fullName evidence="2">Low temperature requirement protein LtrA</fullName>
    </submittedName>
</protein>
<organism evidence="2 3">
    <name type="scientific">Micromonospora inositola</name>
    <dbReference type="NCBI Taxonomy" id="47865"/>
    <lineage>
        <taxon>Bacteria</taxon>
        <taxon>Bacillati</taxon>
        <taxon>Actinomycetota</taxon>
        <taxon>Actinomycetes</taxon>
        <taxon>Micromonosporales</taxon>
        <taxon>Micromonosporaceae</taxon>
        <taxon>Micromonospora</taxon>
    </lineage>
</organism>
<dbReference type="Pfam" id="PF06772">
    <property type="entry name" value="LtrA"/>
    <property type="match status" value="1"/>
</dbReference>
<keyword evidence="1" id="KW-0812">Transmembrane</keyword>
<feature type="transmembrane region" description="Helical" evidence="1">
    <location>
        <begin position="345"/>
        <end position="376"/>
    </location>
</feature>
<dbReference type="PANTHER" id="PTHR36840">
    <property type="entry name" value="BLL5714 PROTEIN"/>
    <property type="match status" value="1"/>
</dbReference>